<dbReference type="InterPro" id="IPR037151">
    <property type="entry name" value="AlkB-like_sf"/>
</dbReference>
<dbReference type="PROSITE" id="PS51471">
    <property type="entry name" value="FE2OG_OXY"/>
    <property type="match status" value="1"/>
</dbReference>
<keyword evidence="3" id="KW-0223">Dioxygenase</keyword>
<dbReference type="GO" id="GO:0051213">
    <property type="term" value="F:dioxygenase activity"/>
    <property type="evidence" value="ECO:0007669"/>
    <property type="project" value="UniProtKB-KW"/>
</dbReference>
<dbReference type="InterPro" id="IPR027450">
    <property type="entry name" value="AlkB-like"/>
</dbReference>
<dbReference type="PANTHER" id="PTHR31212:SF4">
    <property type="entry name" value="ALPHA-KETOGLUTARATE-DEPENDENT DIOXYGENASE ALKB HOMOLOG 3"/>
    <property type="match status" value="1"/>
</dbReference>
<evidence type="ECO:0000256" key="1">
    <source>
        <dbReference type="SAM" id="MobiDB-lite"/>
    </source>
</evidence>
<dbReference type="InterPro" id="IPR032854">
    <property type="entry name" value="ALKBH3"/>
</dbReference>
<gene>
    <name evidence="3" type="ORF">LYSCAS_25020</name>
</gene>
<accession>A0ABN6G131</accession>
<dbReference type="EMBL" id="AP024545">
    <property type="protein sequence ID" value="BCT93478.1"/>
    <property type="molecule type" value="Genomic_DNA"/>
</dbReference>
<sequence>MVRAFAASETGERHTRAHMNSSSATFASDLFSPAERVLIEDEEGGCRYVPAFIDVDRADAWFAALRDEVDWRQQRRPMYDRVVEVPRLTSGYALNGSEALPAVLGEAHARVCAELGVAFTHVGLNYYRDGHDSVAPHNDKLSTLIAGEPIALVSLGSARRMEIRAKAPPRGVVRIDLEPGSLLVMSYAMQSHYDHGIPKTKHAVGPRISLAFRVRPSKVA</sequence>
<evidence type="ECO:0000313" key="3">
    <source>
        <dbReference type="EMBL" id="BCT93478.1"/>
    </source>
</evidence>
<keyword evidence="4" id="KW-1185">Reference proteome</keyword>
<dbReference type="Proteomes" id="UP000681317">
    <property type="component" value="Chromosome"/>
</dbReference>
<dbReference type="Pfam" id="PF13532">
    <property type="entry name" value="2OG-FeII_Oxy_2"/>
    <property type="match status" value="1"/>
</dbReference>
<name>A0ABN6G131_9GAMM</name>
<evidence type="ECO:0000259" key="2">
    <source>
        <dbReference type="PROSITE" id="PS51471"/>
    </source>
</evidence>
<proteinExistence type="predicted"/>
<dbReference type="PANTHER" id="PTHR31212">
    <property type="entry name" value="ALPHA-KETOGLUTARATE-DEPENDENT DIOXYGENASE ALKB HOMOLOG 3"/>
    <property type="match status" value="1"/>
</dbReference>
<dbReference type="SUPFAM" id="SSF51197">
    <property type="entry name" value="Clavaminate synthase-like"/>
    <property type="match status" value="1"/>
</dbReference>
<dbReference type="Gene3D" id="2.60.120.590">
    <property type="entry name" value="Alpha-ketoglutarate-dependent dioxygenase AlkB-like"/>
    <property type="match status" value="1"/>
</dbReference>
<feature type="domain" description="Fe2OG dioxygenase" evidence="2">
    <location>
        <begin position="118"/>
        <end position="216"/>
    </location>
</feature>
<protein>
    <submittedName>
        <fullName evidence="3">Alpha-ketoglutarate-dependent dioxygenase AlkB</fullName>
    </submittedName>
</protein>
<evidence type="ECO:0000313" key="4">
    <source>
        <dbReference type="Proteomes" id="UP000681317"/>
    </source>
</evidence>
<keyword evidence="3" id="KW-0560">Oxidoreductase</keyword>
<dbReference type="InterPro" id="IPR005123">
    <property type="entry name" value="Oxoglu/Fe-dep_dioxygenase_dom"/>
</dbReference>
<reference evidence="3 4" key="1">
    <citation type="submission" date="2021-03" db="EMBL/GenBank/DDBJ databases">
        <title>Complete Genome Sequences of Two Lysobacter Strains Isolated from Sea Water (Lysobacter caseinilyticus) and Soil (Lysobacter helvus) in South Korea.</title>
        <authorList>
            <person name="Watanabe Y."/>
            <person name="Arakawa K."/>
        </authorList>
    </citation>
    <scope>NUCLEOTIDE SEQUENCE [LARGE SCALE GENOMIC DNA]</scope>
    <source>
        <strain evidence="3 4">KVB24</strain>
    </source>
</reference>
<organism evidence="3 4">
    <name type="scientific">Noviluteimonas caseinilytica</name>
    <dbReference type="NCBI Taxonomy" id="2675101"/>
    <lineage>
        <taxon>Bacteria</taxon>
        <taxon>Pseudomonadati</taxon>
        <taxon>Pseudomonadota</taxon>
        <taxon>Gammaproteobacteria</taxon>
        <taxon>Lysobacterales</taxon>
        <taxon>Lysobacteraceae</taxon>
        <taxon>Noviluteimonas</taxon>
    </lineage>
</organism>
<feature type="region of interest" description="Disordered" evidence="1">
    <location>
        <begin position="1"/>
        <end position="20"/>
    </location>
</feature>